<evidence type="ECO:0000313" key="3">
    <source>
        <dbReference type="Proteomes" id="UP000733379"/>
    </source>
</evidence>
<protein>
    <submittedName>
        <fullName evidence="2">Uncharacterized protein</fullName>
    </submittedName>
</protein>
<proteinExistence type="predicted"/>
<gene>
    <name evidence="2" type="ORF">KO481_07245</name>
</gene>
<name>A0ABS6AWH0_9NOCA</name>
<feature type="compositionally biased region" description="Basic and acidic residues" evidence="1">
    <location>
        <begin position="20"/>
        <end position="32"/>
    </location>
</feature>
<organism evidence="2 3">
    <name type="scientific">Nocardia albiluteola</name>
    <dbReference type="NCBI Taxonomy" id="2842303"/>
    <lineage>
        <taxon>Bacteria</taxon>
        <taxon>Bacillati</taxon>
        <taxon>Actinomycetota</taxon>
        <taxon>Actinomycetes</taxon>
        <taxon>Mycobacteriales</taxon>
        <taxon>Nocardiaceae</taxon>
        <taxon>Nocardia</taxon>
    </lineage>
</organism>
<evidence type="ECO:0000256" key="1">
    <source>
        <dbReference type="SAM" id="MobiDB-lite"/>
    </source>
</evidence>
<sequence length="164" mass="18805">MGDDGGNSAAGQSISVVPEPRSHDQGGEKMTDESSSFIEQLRHVGEVEWFRYSASSDKDGNPVPPIIVWRFTEPRPTMFIDQLRRMTESTERKIDWTIDTSRRNWVLMPSRIVEVKARQHLATDAQAIHHLTQEDSEFCRNALTDLTRIVNELNHMITDRTLDI</sequence>
<dbReference type="Proteomes" id="UP000733379">
    <property type="component" value="Unassembled WGS sequence"/>
</dbReference>
<accession>A0ABS6AWH0</accession>
<dbReference type="RefSeq" id="WP_215916211.1">
    <property type="nucleotide sequence ID" value="NZ_JAHKNI010000002.1"/>
</dbReference>
<dbReference type="EMBL" id="JAHKNI010000002">
    <property type="protein sequence ID" value="MBU3061315.1"/>
    <property type="molecule type" value="Genomic_DNA"/>
</dbReference>
<comment type="caution">
    <text evidence="2">The sequence shown here is derived from an EMBL/GenBank/DDBJ whole genome shotgun (WGS) entry which is preliminary data.</text>
</comment>
<keyword evidence="3" id="KW-1185">Reference proteome</keyword>
<feature type="region of interest" description="Disordered" evidence="1">
    <location>
        <begin position="1"/>
        <end position="36"/>
    </location>
</feature>
<reference evidence="2 3" key="1">
    <citation type="submission" date="2021-06" db="EMBL/GenBank/DDBJ databases">
        <title>Actinomycetes sequencing.</title>
        <authorList>
            <person name="Shan Q."/>
        </authorList>
    </citation>
    <scope>NUCLEOTIDE SEQUENCE [LARGE SCALE GENOMIC DNA]</scope>
    <source>
        <strain evidence="2 3">NEAU-G5</strain>
    </source>
</reference>
<evidence type="ECO:0000313" key="2">
    <source>
        <dbReference type="EMBL" id="MBU3061315.1"/>
    </source>
</evidence>